<dbReference type="Proteomes" id="UP000254545">
    <property type="component" value="Unassembled WGS sequence"/>
</dbReference>
<sequence>MGREAQPTHSRLNPRLEADLPRINFYRFCQLLEKRRPGQQLMGATSHPADDPVRFLPASGDGIPGQRTQSRGIR</sequence>
<proteinExistence type="predicted"/>
<dbReference type="EMBL" id="UGKR01000003">
    <property type="protein sequence ID" value="STS90259.1"/>
    <property type="molecule type" value="Genomic_DNA"/>
</dbReference>
<evidence type="ECO:0000313" key="2">
    <source>
        <dbReference type="EMBL" id="STS90259.1"/>
    </source>
</evidence>
<accession>A0A7H4MIV9</accession>
<evidence type="ECO:0000313" key="3">
    <source>
        <dbReference type="Proteomes" id="UP000254545"/>
    </source>
</evidence>
<dbReference type="AlphaFoldDB" id="A0A7H4MIV9"/>
<comment type="caution">
    <text evidence="2">The sequence shown here is derived from an EMBL/GenBank/DDBJ whole genome shotgun (WGS) entry which is preliminary data.</text>
</comment>
<name>A0A7H4MIV9_KLEVA</name>
<gene>
    <name evidence="2" type="ORF">NCTC9177_04153</name>
</gene>
<evidence type="ECO:0000256" key="1">
    <source>
        <dbReference type="SAM" id="MobiDB-lite"/>
    </source>
</evidence>
<reference evidence="2 3" key="1">
    <citation type="submission" date="2018-06" db="EMBL/GenBank/DDBJ databases">
        <authorList>
            <consortium name="Pathogen Informatics"/>
            <person name="Doyle S."/>
        </authorList>
    </citation>
    <scope>NUCLEOTIDE SEQUENCE [LARGE SCALE GENOMIC DNA]</scope>
    <source>
        <strain evidence="2 3">NCTC9177</strain>
    </source>
</reference>
<protein>
    <submittedName>
        <fullName evidence="2">Type VI secretion protein</fullName>
    </submittedName>
</protein>
<organism evidence="2 3">
    <name type="scientific">Klebsiella variicola</name>
    <dbReference type="NCBI Taxonomy" id="244366"/>
    <lineage>
        <taxon>Bacteria</taxon>
        <taxon>Pseudomonadati</taxon>
        <taxon>Pseudomonadota</taxon>
        <taxon>Gammaproteobacteria</taxon>
        <taxon>Enterobacterales</taxon>
        <taxon>Enterobacteriaceae</taxon>
        <taxon>Klebsiella/Raoultella group</taxon>
        <taxon>Klebsiella</taxon>
        <taxon>Klebsiella pneumoniae complex</taxon>
    </lineage>
</organism>
<feature type="region of interest" description="Disordered" evidence="1">
    <location>
        <begin position="39"/>
        <end position="74"/>
    </location>
</feature>